<proteinExistence type="predicted"/>
<dbReference type="GeneID" id="68355932"/>
<sequence length="227" mass="24315">MGGRASIRSAKFVAPAISPLCPPFVLTLFFQCELTRWWVETGATQLGSGFYVNIADAKTSLKPSSRPLMKRTPSYSNADNDYGSIPVPNEVNACPPRGFRFALKLAHDDLRAKTNMSAATGSAPGQAADGEHKTVRLLRGKQTGYDVVTGSGLSGSPVFMTYRGHETVVSIQWDLIVVLWPSNPSPDSGSQEKVLEIAATSTKANRQNSQGSGCVSGSLQFIDFRGS</sequence>
<comment type="caution">
    <text evidence="1">The sequence shown here is derived from an EMBL/GenBank/DDBJ whole genome shotgun (WGS) entry which is preliminary data.</text>
</comment>
<protein>
    <submittedName>
        <fullName evidence="1">Uncharacterized protein</fullName>
    </submittedName>
</protein>
<dbReference type="RefSeq" id="XP_044719236.1">
    <property type="nucleotide sequence ID" value="XM_044865274.1"/>
</dbReference>
<dbReference type="EMBL" id="JAIZPD010000007">
    <property type="protein sequence ID" value="KAH0961723.1"/>
    <property type="molecule type" value="Genomic_DNA"/>
</dbReference>
<evidence type="ECO:0000313" key="1">
    <source>
        <dbReference type="EMBL" id="KAH0961723.1"/>
    </source>
</evidence>
<gene>
    <name evidence="1" type="ORF">HRG_06803</name>
</gene>
<keyword evidence="2" id="KW-1185">Reference proteome</keyword>
<dbReference type="OrthoDB" id="5367135at2759"/>
<dbReference type="AlphaFoldDB" id="A0A9P8MT78"/>
<reference evidence="1" key="1">
    <citation type="submission" date="2021-09" db="EMBL/GenBank/DDBJ databases">
        <title>A high-quality genome of the endoparasitic fungus Hirsutella rhossiliensis with a comparison of Hirsutella genomes reveals transposable elements contributing to genome size variation.</title>
        <authorList>
            <person name="Lin R."/>
            <person name="Jiao Y."/>
            <person name="Sun X."/>
            <person name="Ling J."/>
            <person name="Xie B."/>
            <person name="Cheng X."/>
        </authorList>
    </citation>
    <scope>NUCLEOTIDE SEQUENCE</scope>
    <source>
        <strain evidence="1">HR02</strain>
    </source>
</reference>
<dbReference type="Proteomes" id="UP000824596">
    <property type="component" value="Unassembled WGS sequence"/>
</dbReference>
<organism evidence="1 2">
    <name type="scientific">Hirsutella rhossiliensis</name>
    <dbReference type="NCBI Taxonomy" id="111463"/>
    <lineage>
        <taxon>Eukaryota</taxon>
        <taxon>Fungi</taxon>
        <taxon>Dikarya</taxon>
        <taxon>Ascomycota</taxon>
        <taxon>Pezizomycotina</taxon>
        <taxon>Sordariomycetes</taxon>
        <taxon>Hypocreomycetidae</taxon>
        <taxon>Hypocreales</taxon>
        <taxon>Ophiocordycipitaceae</taxon>
        <taxon>Hirsutella</taxon>
    </lineage>
</organism>
<accession>A0A9P8MT78</accession>
<name>A0A9P8MT78_9HYPO</name>
<evidence type="ECO:0000313" key="2">
    <source>
        <dbReference type="Proteomes" id="UP000824596"/>
    </source>
</evidence>